<dbReference type="AlphaFoldDB" id="A0A975PDX1"/>
<dbReference type="Proteomes" id="UP000680588">
    <property type="component" value="Chromosome"/>
</dbReference>
<evidence type="ECO:0000256" key="1">
    <source>
        <dbReference type="SAM" id="Phobius"/>
    </source>
</evidence>
<dbReference type="SUPFAM" id="SSF55729">
    <property type="entry name" value="Acyl-CoA N-acyltransferases (Nat)"/>
    <property type="match status" value="1"/>
</dbReference>
<evidence type="ECO:0000313" key="2">
    <source>
        <dbReference type="EMBL" id="QWQ35319.1"/>
    </source>
</evidence>
<accession>A0A975PDX1</accession>
<name>A0A975PDX1_9MICC</name>
<keyword evidence="3" id="KW-1185">Reference proteome</keyword>
<dbReference type="EMBL" id="CP076456">
    <property type="protein sequence ID" value="QWQ35319.1"/>
    <property type="molecule type" value="Genomic_DNA"/>
</dbReference>
<keyword evidence="1" id="KW-0812">Transmembrane</keyword>
<dbReference type="KEGG" id="asun:KG104_12590"/>
<reference evidence="2" key="1">
    <citation type="submission" date="2021-06" db="EMBL/GenBank/DDBJ databases">
        <title>Novel species in genus Arthrobacter.</title>
        <authorList>
            <person name="Zhang G."/>
        </authorList>
    </citation>
    <scope>NUCLEOTIDE SEQUENCE</scope>
    <source>
        <strain evidence="2">Zg-ZUI122</strain>
    </source>
</reference>
<protein>
    <submittedName>
        <fullName evidence="2">GNAT family N-acetyltransferase</fullName>
    </submittedName>
</protein>
<sequence length="238" mass="25245">MELQSATIRNIQFAWSRILDIDEEEMADASTRTYRESRDSPLLMFVSLFGKGVLVGPAWAMAAARTLTDAQLARHSVLLELSLPHNGQALGEASLFFCDTVPPAAGPSLPVSLGRNDAVMLESACLPEDAEEAGLSDTEHVWILMDGRDSPARPVAGAGYDVWAGALAHMGVLTAPGERFRGHALRVSQLAAEAAITAGLIPQWRARTDNAASCRTALRAGFVHAGSQTSVILPSAGI</sequence>
<proteinExistence type="predicted"/>
<keyword evidence="1" id="KW-0472">Membrane</keyword>
<keyword evidence="1" id="KW-1133">Transmembrane helix</keyword>
<feature type="transmembrane region" description="Helical" evidence="1">
    <location>
        <begin position="42"/>
        <end position="62"/>
    </location>
</feature>
<gene>
    <name evidence="2" type="ORF">KG104_12590</name>
</gene>
<dbReference type="InterPro" id="IPR016181">
    <property type="entry name" value="Acyl_CoA_acyltransferase"/>
</dbReference>
<evidence type="ECO:0000313" key="3">
    <source>
        <dbReference type="Proteomes" id="UP000680588"/>
    </source>
</evidence>
<dbReference type="RefSeq" id="WP_207348037.1">
    <property type="nucleotide sequence ID" value="NZ_CP076456.1"/>
</dbReference>
<dbReference type="Gene3D" id="3.40.630.30">
    <property type="match status" value="1"/>
</dbReference>
<organism evidence="2 3">
    <name type="scientific">Arthrobacter sunyaminii</name>
    <dbReference type="NCBI Taxonomy" id="2816859"/>
    <lineage>
        <taxon>Bacteria</taxon>
        <taxon>Bacillati</taxon>
        <taxon>Actinomycetota</taxon>
        <taxon>Actinomycetes</taxon>
        <taxon>Micrococcales</taxon>
        <taxon>Micrococcaceae</taxon>
        <taxon>Arthrobacter</taxon>
    </lineage>
</organism>